<reference evidence="1 2" key="1">
    <citation type="submission" date="2016-08" db="EMBL/GenBank/DDBJ databases">
        <title>Hymenobacter coccineus sp. nov., Hymenobacter lapidarius sp. nov. and Hymenobacter glacialis sp. nov., isolated from Antarctic soil.</title>
        <authorList>
            <person name="Sedlacek I."/>
            <person name="Kralova S."/>
            <person name="Kyrova K."/>
            <person name="Maslanova I."/>
            <person name="Stankova E."/>
            <person name="Vrbovska V."/>
            <person name="Nemec M."/>
            <person name="Bartak M."/>
            <person name="Svec P."/>
            <person name="Busse H.-J."/>
            <person name="Pantucek R."/>
        </authorList>
    </citation>
    <scope>NUCLEOTIDE SEQUENCE [LARGE SCALE GENOMIC DNA]</scope>
    <source>
        <strain evidence="1 2">CCM 8648</strain>
    </source>
</reference>
<evidence type="ECO:0000313" key="1">
    <source>
        <dbReference type="EMBL" id="OGX87821.1"/>
    </source>
</evidence>
<dbReference type="Proteomes" id="UP000177791">
    <property type="component" value="Unassembled WGS sequence"/>
</dbReference>
<dbReference type="EMBL" id="MDZC01000028">
    <property type="protein sequence ID" value="OGX87821.1"/>
    <property type="molecule type" value="Genomic_DNA"/>
</dbReference>
<protein>
    <submittedName>
        <fullName evidence="1">Uncharacterized protein</fullName>
    </submittedName>
</protein>
<gene>
    <name evidence="1" type="ORF">BEN48_10870</name>
</gene>
<organism evidence="1 2">
    <name type="scientific">Hymenobacter glacialis</name>
    <dbReference type="NCBI Taxonomy" id="1908236"/>
    <lineage>
        <taxon>Bacteria</taxon>
        <taxon>Pseudomonadati</taxon>
        <taxon>Bacteroidota</taxon>
        <taxon>Cytophagia</taxon>
        <taxon>Cytophagales</taxon>
        <taxon>Hymenobacteraceae</taxon>
        <taxon>Hymenobacter</taxon>
    </lineage>
</organism>
<proteinExistence type="predicted"/>
<accession>A0A1G1TAC8</accession>
<sequence length="177" mass="19260">MRPRELPLVELEVAVAEPTELPFKQYAYQYLYLAALDASQIDQAGQYLREYRDRLALTPSALQANGWLESAFFAAAYEHDLPAARAFWEKAQVTAHTPADTLPRTEAARARLAGDAARTQAQTALGELPKTLDPGSARLYAEWLADTVRWADQPATSNVLLQPAGTAGLCASGSARA</sequence>
<keyword evidence="2" id="KW-1185">Reference proteome</keyword>
<name>A0A1G1TAC8_9BACT</name>
<evidence type="ECO:0000313" key="2">
    <source>
        <dbReference type="Proteomes" id="UP000177791"/>
    </source>
</evidence>
<comment type="caution">
    <text evidence="1">The sequence shown here is derived from an EMBL/GenBank/DDBJ whole genome shotgun (WGS) entry which is preliminary data.</text>
</comment>
<dbReference type="AlphaFoldDB" id="A0A1G1TAC8"/>